<dbReference type="Pfam" id="PF14368">
    <property type="entry name" value="LTP_2"/>
    <property type="match status" value="1"/>
</dbReference>
<accession>A0A9D4YNH3</accession>
<dbReference type="EMBL" id="JAMSHJ010000002">
    <property type="protein sequence ID" value="KAI5439801.1"/>
    <property type="molecule type" value="Genomic_DNA"/>
</dbReference>
<evidence type="ECO:0000313" key="3">
    <source>
        <dbReference type="Proteomes" id="UP001058974"/>
    </source>
</evidence>
<evidence type="ECO:0000313" key="2">
    <source>
        <dbReference type="EMBL" id="KAI5439801.1"/>
    </source>
</evidence>
<sequence length="161" mass="17602">MLMFCCIIMNYNKMNNSTMCIIMALMGVISMSVVISLVDAQVLPSCGNQVLPCIAYVNSSNPPDICCDPIKDLYETHETCFCQIVSTPGLFETFGFKIGQVFRVIHLCGVKFDTTCKASSPTLPMLSAQPPATRGDEGGGDKIALTRVGYILFIWAFVFFG</sequence>
<dbReference type="SUPFAM" id="SSF47699">
    <property type="entry name" value="Bifunctional inhibitor/lipid-transfer protein/seed storage 2S albumin"/>
    <property type="match status" value="1"/>
</dbReference>
<keyword evidence="3" id="KW-1185">Reference proteome</keyword>
<dbReference type="Gramene" id="Psat02G0524900-T1">
    <property type="protein sequence ID" value="KAI5439801.1"/>
    <property type="gene ID" value="KIW84_025249"/>
</dbReference>
<dbReference type="AlphaFoldDB" id="A0A9D4YNH3"/>
<feature type="domain" description="Bifunctional inhibitor/plant lipid transfer protein/seed storage helical" evidence="1">
    <location>
        <begin position="39"/>
        <end position="114"/>
    </location>
</feature>
<gene>
    <name evidence="2" type="ORF">KIW84_025249</name>
</gene>
<proteinExistence type="predicted"/>
<evidence type="ECO:0000259" key="1">
    <source>
        <dbReference type="Pfam" id="PF14368"/>
    </source>
</evidence>
<dbReference type="CDD" id="cd00010">
    <property type="entry name" value="AAI_LTSS"/>
    <property type="match status" value="1"/>
</dbReference>
<dbReference type="InterPro" id="IPR016140">
    <property type="entry name" value="Bifunc_inhib/LTP/seed_store"/>
</dbReference>
<organism evidence="2 3">
    <name type="scientific">Pisum sativum</name>
    <name type="common">Garden pea</name>
    <name type="synonym">Lathyrus oleraceus</name>
    <dbReference type="NCBI Taxonomy" id="3888"/>
    <lineage>
        <taxon>Eukaryota</taxon>
        <taxon>Viridiplantae</taxon>
        <taxon>Streptophyta</taxon>
        <taxon>Embryophyta</taxon>
        <taxon>Tracheophyta</taxon>
        <taxon>Spermatophyta</taxon>
        <taxon>Magnoliopsida</taxon>
        <taxon>eudicotyledons</taxon>
        <taxon>Gunneridae</taxon>
        <taxon>Pentapetalae</taxon>
        <taxon>rosids</taxon>
        <taxon>fabids</taxon>
        <taxon>Fabales</taxon>
        <taxon>Fabaceae</taxon>
        <taxon>Papilionoideae</taxon>
        <taxon>50 kb inversion clade</taxon>
        <taxon>NPAAA clade</taxon>
        <taxon>Hologalegina</taxon>
        <taxon>IRL clade</taxon>
        <taxon>Fabeae</taxon>
        <taxon>Lathyrus</taxon>
    </lineage>
</organism>
<dbReference type="Proteomes" id="UP001058974">
    <property type="component" value="Chromosome 2"/>
</dbReference>
<dbReference type="Gramene" id="Psat2g179200.1">
    <property type="protein sequence ID" value="Psat2g179200.1.cds"/>
    <property type="gene ID" value="Psat2g179200"/>
</dbReference>
<reference evidence="2 3" key="1">
    <citation type="journal article" date="2022" name="Nat. Genet.">
        <title>Improved pea reference genome and pan-genome highlight genomic features and evolutionary characteristics.</title>
        <authorList>
            <person name="Yang T."/>
            <person name="Liu R."/>
            <person name="Luo Y."/>
            <person name="Hu S."/>
            <person name="Wang D."/>
            <person name="Wang C."/>
            <person name="Pandey M.K."/>
            <person name="Ge S."/>
            <person name="Xu Q."/>
            <person name="Li N."/>
            <person name="Li G."/>
            <person name="Huang Y."/>
            <person name="Saxena R.K."/>
            <person name="Ji Y."/>
            <person name="Li M."/>
            <person name="Yan X."/>
            <person name="He Y."/>
            <person name="Liu Y."/>
            <person name="Wang X."/>
            <person name="Xiang C."/>
            <person name="Varshney R.K."/>
            <person name="Ding H."/>
            <person name="Gao S."/>
            <person name="Zong X."/>
        </authorList>
    </citation>
    <scope>NUCLEOTIDE SEQUENCE [LARGE SCALE GENOMIC DNA]</scope>
    <source>
        <strain evidence="2 3">cv. Zhongwan 6</strain>
    </source>
</reference>
<protein>
    <recommendedName>
        <fullName evidence="1">Bifunctional inhibitor/plant lipid transfer protein/seed storage helical domain-containing protein</fullName>
    </recommendedName>
</protein>
<name>A0A9D4YNH3_PEA</name>
<comment type="caution">
    <text evidence="2">The sequence shown here is derived from an EMBL/GenBank/DDBJ whole genome shotgun (WGS) entry which is preliminary data.</text>
</comment>
<dbReference type="Gene3D" id="1.10.110.10">
    <property type="entry name" value="Plant lipid-transfer and hydrophobic proteins"/>
    <property type="match status" value="1"/>
</dbReference>
<dbReference type="InterPro" id="IPR036312">
    <property type="entry name" value="Bifun_inhib/LTP/seed_sf"/>
</dbReference>